<keyword evidence="2" id="KW-1185">Reference proteome</keyword>
<gene>
    <name evidence="1" type="ORF">GCM10007938_24290</name>
</gene>
<proteinExistence type="predicted"/>
<organism evidence="1 2">
    <name type="scientific">Vibrio zhanjiangensis</name>
    <dbReference type="NCBI Taxonomy" id="1046128"/>
    <lineage>
        <taxon>Bacteria</taxon>
        <taxon>Pseudomonadati</taxon>
        <taxon>Pseudomonadota</taxon>
        <taxon>Gammaproteobacteria</taxon>
        <taxon>Vibrionales</taxon>
        <taxon>Vibrionaceae</taxon>
        <taxon>Vibrio</taxon>
    </lineage>
</organism>
<evidence type="ECO:0000313" key="1">
    <source>
        <dbReference type="EMBL" id="GLT18648.1"/>
    </source>
</evidence>
<evidence type="ECO:0000313" key="2">
    <source>
        <dbReference type="Proteomes" id="UP001157138"/>
    </source>
</evidence>
<protein>
    <recommendedName>
        <fullName evidence="3">Flagellar hook-length control protein FliK</fullName>
    </recommendedName>
</protein>
<sequence>MSNKIEQISSRNWRVEGVTSRHDADPELRRKFASLFSHREDVQKSANKNTFSTGLVSSLVSQLSEVNHVATWRNAEILREEKSLTFRLLNGPMTGLTIVASWRGQAVTLTLRPKNQKQHEAIERMTSKITARLSRSRIPFEMEIVKYE</sequence>
<accession>A0ABQ6EZJ3</accession>
<reference evidence="2" key="1">
    <citation type="journal article" date="2019" name="Int. J. Syst. Evol. Microbiol.">
        <title>The Global Catalogue of Microorganisms (GCM) 10K type strain sequencing project: providing services to taxonomists for standard genome sequencing and annotation.</title>
        <authorList>
            <consortium name="The Broad Institute Genomics Platform"/>
            <consortium name="The Broad Institute Genome Sequencing Center for Infectious Disease"/>
            <person name="Wu L."/>
            <person name="Ma J."/>
        </authorList>
    </citation>
    <scope>NUCLEOTIDE SEQUENCE [LARGE SCALE GENOMIC DNA]</scope>
    <source>
        <strain evidence="2">NBRC 108723</strain>
    </source>
</reference>
<dbReference type="EMBL" id="BSPW01000051">
    <property type="protein sequence ID" value="GLT18648.1"/>
    <property type="molecule type" value="Genomic_DNA"/>
</dbReference>
<dbReference type="RefSeq" id="WP_284192531.1">
    <property type="nucleotide sequence ID" value="NZ_BSPW01000051.1"/>
</dbReference>
<name>A0ABQ6EZJ3_9VIBR</name>
<comment type="caution">
    <text evidence="1">The sequence shown here is derived from an EMBL/GenBank/DDBJ whole genome shotgun (WGS) entry which is preliminary data.</text>
</comment>
<dbReference type="Proteomes" id="UP001157138">
    <property type="component" value="Unassembled WGS sequence"/>
</dbReference>
<evidence type="ECO:0008006" key="3">
    <source>
        <dbReference type="Google" id="ProtNLM"/>
    </source>
</evidence>